<dbReference type="Gene3D" id="3.40.50.720">
    <property type="entry name" value="NAD(P)-binding Rossmann-like Domain"/>
    <property type="match status" value="1"/>
</dbReference>
<keyword evidence="2" id="KW-0560">Oxidoreductase</keyword>
<keyword evidence="3" id="KW-1185">Reference proteome</keyword>
<dbReference type="Gene3D" id="3.30.360.10">
    <property type="entry name" value="Dihydrodipicolinate Reductase, domain 2"/>
    <property type="match status" value="1"/>
</dbReference>
<gene>
    <name evidence="2" type="ORF">BN1221_02180</name>
</gene>
<proteinExistence type="predicted"/>
<dbReference type="InterPro" id="IPR020829">
    <property type="entry name" value="GlycerAld_3-P_DH_cat"/>
</dbReference>
<dbReference type="SUPFAM" id="SSF55347">
    <property type="entry name" value="Glyceraldehyde-3-phosphate dehydrogenase-like, C-terminal domain"/>
    <property type="match status" value="1"/>
</dbReference>
<dbReference type="EC" id="1.2.1.59" evidence="2"/>
<dbReference type="AlphaFoldDB" id="A0A0G4JUY8"/>
<feature type="domain" description="Glyceraldehyde 3-phosphate dehydrogenase catalytic" evidence="1">
    <location>
        <begin position="198"/>
        <end position="341"/>
    </location>
</feature>
<dbReference type="OrthoDB" id="7068703at2"/>
<accession>A0A0G4JUY8</accession>
<evidence type="ECO:0000313" key="2">
    <source>
        <dbReference type="EMBL" id="CPR16620.1"/>
    </source>
</evidence>
<dbReference type="SUPFAM" id="SSF51735">
    <property type="entry name" value="NAD(P)-binding Rossmann-fold domains"/>
    <property type="match status" value="1"/>
</dbReference>
<dbReference type="EMBL" id="CGIG01000001">
    <property type="protein sequence ID" value="CPR16620.1"/>
    <property type="molecule type" value="Genomic_DNA"/>
</dbReference>
<dbReference type="CDD" id="cd18127">
    <property type="entry name" value="GAPDH_II_C"/>
    <property type="match status" value="1"/>
</dbReference>
<dbReference type="Pfam" id="PF02800">
    <property type="entry name" value="Gp_dh_C"/>
    <property type="match status" value="1"/>
</dbReference>
<sequence>MAGCYGCRSFYATRGEDWSDSFSYTLTVSAGYATQPGSKFRRTRSIMRTDLISSSPSLRIALVGLGTIGKRLVDIVSHIPEFSVSGVAVRSISPALSPMVESGIPIYSSTNDCIFPAEIPCAGKLSDLLEKSDFVLDCTSRGNGAKLQQWYERANIRVIYQGGESSSLASVNYCSGIGFKEAISAPSVRVMSCNSTGLIRIAQALSRLGTVETIRAVLTRSATDPDKYMKGQPNAIISTFGESHHGQDIRVIWPNLNIITLASYAPVNCGHLVTLFAKLSEPISLDVAICTLEKIPRVRVIDGSGSLLELRRINKSSKRRDCSDVVIWRKGIHVIGNEVLLSAGIHMESIVIPETLDVLFAMSGLEKKIDQARHRTDLAIYNYL</sequence>
<dbReference type="Proteomes" id="UP000044377">
    <property type="component" value="Unassembled WGS sequence"/>
</dbReference>
<evidence type="ECO:0000259" key="1">
    <source>
        <dbReference type="Pfam" id="PF02800"/>
    </source>
</evidence>
<dbReference type="NCBIfam" id="NF003251">
    <property type="entry name" value="PRK04207.1"/>
    <property type="match status" value="1"/>
</dbReference>
<protein>
    <submittedName>
        <fullName evidence="2">NAD(P)-dependent glyceraldehyde 3-phosphate dehydrogenase archaeal</fullName>
        <ecNumber evidence="2">1.2.1.59</ecNumber>
    </submittedName>
</protein>
<dbReference type="GO" id="GO:0043891">
    <property type="term" value="F:glyceraldehyde-3-phosphate dehydrogenase [NAD(P)+] (phosphorylating) activity"/>
    <property type="evidence" value="ECO:0007669"/>
    <property type="project" value="UniProtKB-EC"/>
</dbReference>
<reference evidence="3" key="1">
    <citation type="submission" date="2015-01" db="EMBL/GenBank/DDBJ databases">
        <authorList>
            <person name="Paterson Steve"/>
        </authorList>
    </citation>
    <scope>NUCLEOTIDE SEQUENCE [LARGE SCALE GENOMIC DNA]</scope>
    <source>
        <strain evidence="3">OBR1</strain>
    </source>
</reference>
<dbReference type="InterPro" id="IPR036291">
    <property type="entry name" value="NAD(P)-bd_dom_sf"/>
</dbReference>
<organism evidence="2 3">
    <name type="scientific">Brenneria goodwinii</name>
    <dbReference type="NCBI Taxonomy" id="1109412"/>
    <lineage>
        <taxon>Bacteria</taxon>
        <taxon>Pseudomonadati</taxon>
        <taxon>Pseudomonadota</taxon>
        <taxon>Gammaproteobacteria</taxon>
        <taxon>Enterobacterales</taxon>
        <taxon>Pectobacteriaceae</taxon>
        <taxon>Brenneria</taxon>
    </lineage>
</organism>
<dbReference type="STRING" id="1109412.BN1221_02180"/>
<evidence type="ECO:0000313" key="3">
    <source>
        <dbReference type="Proteomes" id="UP000044377"/>
    </source>
</evidence>
<dbReference type="CDD" id="cd02278">
    <property type="entry name" value="GAPDH_II_N"/>
    <property type="match status" value="1"/>
</dbReference>
<name>A0A0G4JUY8_9GAMM</name>